<name>A0A017S5L7_ASPRC</name>
<dbReference type="Proteomes" id="UP000019804">
    <property type="component" value="Unassembled WGS sequence"/>
</dbReference>
<protein>
    <submittedName>
        <fullName evidence="1">Uncharacterized protein</fullName>
    </submittedName>
</protein>
<dbReference type="HOGENOM" id="CLU_1660360_0_0_1"/>
<dbReference type="AlphaFoldDB" id="A0A017S5L7"/>
<proteinExistence type="predicted"/>
<reference evidence="2" key="1">
    <citation type="journal article" date="2014" name="Nat. Commun.">
        <title>Genomic adaptations of the halophilic Dead Sea filamentous fungus Eurotium rubrum.</title>
        <authorList>
            <person name="Kis-Papo T."/>
            <person name="Weig A.R."/>
            <person name="Riley R."/>
            <person name="Persoh D."/>
            <person name="Salamov A."/>
            <person name="Sun H."/>
            <person name="Lipzen A."/>
            <person name="Wasser S.P."/>
            <person name="Rambold G."/>
            <person name="Grigoriev I.V."/>
            <person name="Nevo E."/>
        </authorList>
    </citation>
    <scope>NUCLEOTIDE SEQUENCE [LARGE SCALE GENOMIC DNA]</scope>
    <source>
        <strain evidence="2">CBS 135680</strain>
    </source>
</reference>
<dbReference type="RefSeq" id="XP_040636021.1">
    <property type="nucleotide sequence ID" value="XM_040777905.1"/>
</dbReference>
<keyword evidence="2" id="KW-1185">Reference proteome</keyword>
<dbReference type="GeneID" id="63693029"/>
<evidence type="ECO:0000313" key="1">
    <source>
        <dbReference type="EMBL" id="EYE92333.1"/>
    </source>
</evidence>
<gene>
    <name evidence="1" type="ORF">EURHEDRAFT_190454</name>
</gene>
<accession>A0A017S5L7</accession>
<sequence length="159" mass="17824">MRCAFTCACSVKLLGTFPEVTDINAAYLRRAAALLANRHTHLCYSHIRLACSKIGMKMNDASAKTHLFCSIMLLPMETTLEAPKAADKTKMWPRLSVRRKTAEDPLRIYRFVHMSLNELVSLEHLLFGYMARVCGLKASILLLLKKRGKGMARSSPPSL</sequence>
<organism evidence="1 2">
    <name type="scientific">Aspergillus ruber (strain CBS 135680)</name>
    <dbReference type="NCBI Taxonomy" id="1388766"/>
    <lineage>
        <taxon>Eukaryota</taxon>
        <taxon>Fungi</taxon>
        <taxon>Dikarya</taxon>
        <taxon>Ascomycota</taxon>
        <taxon>Pezizomycotina</taxon>
        <taxon>Eurotiomycetes</taxon>
        <taxon>Eurotiomycetidae</taxon>
        <taxon>Eurotiales</taxon>
        <taxon>Aspergillaceae</taxon>
        <taxon>Aspergillus</taxon>
        <taxon>Aspergillus subgen. Aspergillus</taxon>
    </lineage>
</organism>
<dbReference type="EMBL" id="KK088437">
    <property type="protein sequence ID" value="EYE92333.1"/>
    <property type="molecule type" value="Genomic_DNA"/>
</dbReference>
<evidence type="ECO:0000313" key="2">
    <source>
        <dbReference type="Proteomes" id="UP000019804"/>
    </source>
</evidence>